<gene>
    <name evidence="1" type="ORF">T10_9743</name>
</gene>
<organism evidence="1 2">
    <name type="scientific">Trichinella papuae</name>
    <dbReference type="NCBI Taxonomy" id="268474"/>
    <lineage>
        <taxon>Eukaryota</taxon>
        <taxon>Metazoa</taxon>
        <taxon>Ecdysozoa</taxon>
        <taxon>Nematoda</taxon>
        <taxon>Enoplea</taxon>
        <taxon>Dorylaimia</taxon>
        <taxon>Trichinellida</taxon>
        <taxon>Trichinellidae</taxon>
        <taxon>Trichinella</taxon>
    </lineage>
</organism>
<dbReference type="AlphaFoldDB" id="A0A0V1M780"/>
<reference evidence="1 2" key="1">
    <citation type="submission" date="2015-01" db="EMBL/GenBank/DDBJ databases">
        <title>Evolution of Trichinella species and genotypes.</title>
        <authorList>
            <person name="Korhonen P.K."/>
            <person name="Edoardo P."/>
            <person name="Giuseppe L.R."/>
            <person name="Gasser R.B."/>
        </authorList>
    </citation>
    <scope>NUCLEOTIDE SEQUENCE [LARGE SCALE GENOMIC DNA]</scope>
    <source>
        <strain evidence="1">ISS1980</strain>
    </source>
</reference>
<comment type="caution">
    <text evidence="1">The sequence shown here is derived from an EMBL/GenBank/DDBJ whole genome shotgun (WGS) entry which is preliminary data.</text>
</comment>
<keyword evidence="2" id="KW-1185">Reference proteome</keyword>
<accession>A0A0V1M780</accession>
<name>A0A0V1M780_9BILA</name>
<evidence type="ECO:0000313" key="1">
    <source>
        <dbReference type="EMBL" id="KRZ67670.1"/>
    </source>
</evidence>
<protein>
    <submittedName>
        <fullName evidence="1">Uncharacterized protein</fullName>
    </submittedName>
</protein>
<proteinExistence type="predicted"/>
<dbReference type="EMBL" id="JYDO01000189">
    <property type="protein sequence ID" value="KRZ67670.1"/>
    <property type="molecule type" value="Genomic_DNA"/>
</dbReference>
<evidence type="ECO:0000313" key="2">
    <source>
        <dbReference type="Proteomes" id="UP000054843"/>
    </source>
</evidence>
<dbReference type="Proteomes" id="UP000054843">
    <property type="component" value="Unassembled WGS sequence"/>
</dbReference>
<sequence>MTNQLVACMIATLRKKSTESGLAGKHAAHFMCLHCLLCEYKENEVSFEFKSKTISACNQSSSEVQQQQQQQQQQQGEAEGTIFVVVEKNNFRQNC</sequence>